<dbReference type="OrthoDB" id="1368at2759"/>
<name>A0A317SGW2_9PEZI</name>
<gene>
    <name evidence="10" type="ORF">C7212DRAFT_284569</name>
</gene>
<comment type="subcellular location">
    <subcellularLocation>
        <location evidence="1">Cell membrane</location>
        <topology evidence="1">Multi-pass membrane protein</topology>
    </subcellularLocation>
</comment>
<dbReference type="PANTHER" id="PTHR33281:SF19">
    <property type="entry name" value="VOLTAGE-DEPENDENT ANION CHANNEL-FORMING PROTEIN YNEE"/>
    <property type="match status" value="1"/>
</dbReference>
<reference evidence="10 11" key="1">
    <citation type="submission" date="2018-03" db="EMBL/GenBank/DDBJ databases">
        <title>Genomes of Pezizomycetes fungi and the evolution of truffles.</title>
        <authorList>
            <person name="Murat C."/>
            <person name="Payen T."/>
            <person name="Noel B."/>
            <person name="Kuo A."/>
            <person name="Martin F.M."/>
        </authorList>
    </citation>
    <scope>NUCLEOTIDE SEQUENCE [LARGE SCALE GENOMIC DNA]</scope>
    <source>
        <strain evidence="10">091103-1</strain>
    </source>
</reference>
<feature type="transmembrane region" description="Helical" evidence="9">
    <location>
        <begin position="370"/>
        <end position="389"/>
    </location>
</feature>
<dbReference type="Proteomes" id="UP000246991">
    <property type="component" value="Unassembled WGS sequence"/>
</dbReference>
<evidence type="ECO:0000256" key="8">
    <source>
        <dbReference type="SAM" id="MobiDB-lite"/>
    </source>
</evidence>
<feature type="transmembrane region" description="Helical" evidence="9">
    <location>
        <begin position="124"/>
        <end position="144"/>
    </location>
</feature>
<feature type="region of interest" description="Disordered" evidence="8">
    <location>
        <begin position="1"/>
        <end position="76"/>
    </location>
</feature>
<evidence type="ECO:0000256" key="7">
    <source>
        <dbReference type="ARBA" id="ARBA00023136"/>
    </source>
</evidence>
<keyword evidence="2" id="KW-0813">Transport</keyword>
<feature type="compositionally biased region" description="Low complexity" evidence="8">
    <location>
        <begin position="39"/>
        <end position="52"/>
    </location>
</feature>
<evidence type="ECO:0000256" key="6">
    <source>
        <dbReference type="ARBA" id="ARBA00023065"/>
    </source>
</evidence>
<keyword evidence="3" id="KW-1003">Cell membrane</keyword>
<evidence type="ECO:0000256" key="3">
    <source>
        <dbReference type="ARBA" id="ARBA00022475"/>
    </source>
</evidence>
<protein>
    <submittedName>
        <fullName evidence="10">UPF0187-domain-containing protein</fullName>
    </submittedName>
</protein>
<dbReference type="PANTHER" id="PTHR33281">
    <property type="entry name" value="UPF0187 PROTEIN YNEE"/>
    <property type="match status" value="1"/>
</dbReference>
<proteinExistence type="predicted"/>
<dbReference type="AlphaFoldDB" id="A0A317SGW2"/>
<dbReference type="InterPro" id="IPR044669">
    <property type="entry name" value="YneE/VCCN1/2-like"/>
</dbReference>
<dbReference type="STRING" id="42249.A0A317SGW2"/>
<organism evidence="10 11">
    <name type="scientific">Tuber magnatum</name>
    <name type="common">white Piedmont truffle</name>
    <dbReference type="NCBI Taxonomy" id="42249"/>
    <lineage>
        <taxon>Eukaryota</taxon>
        <taxon>Fungi</taxon>
        <taxon>Dikarya</taxon>
        <taxon>Ascomycota</taxon>
        <taxon>Pezizomycotina</taxon>
        <taxon>Pezizomycetes</taxon>
        <taxon>Pezizales</taxon>
        <taxon>Tuberaceae</taxon>
        <taxon>Tuber</taxon>
    </lineage>
</organism>
<evidence type="ECO:0000256" key="1">
    <source>
        <dbReference type="ARBA" id="ARBA00004651"/>
    </source>
</evidence>
<keyword evidence="11" id="KW-1185">Reference proteome</keyword>
<accession>A0A317SGW2</accession>
<evidence type="ECO:0000256" key="4">
    <source>
        <dbReference type="ARBA" id="ARBA00022692"/>
    </source>
</evidence>
<keyword evidence="7 9" id="KW-0472">Membrane</keyword>
<keyword evidence="5 9" id="KW-1133">Transmembrane helix</keyword>
<evidence type="ECO:0000256" key="2">
    <source>
        <dbReference type="ARBA" id="ARBA00022448"/>
    </source>
</evidence>
<evidence type="ECO:0000256" key="5">
    <source>
        <dbReference type="ARBA" id="ARBA00022989"/>
    </source>
</evidence>
<keyword evidence="6" id="KW-0406">Ion transport</keyword>
<evidence type="ECO:0000313" key="10">
    <source>
        <dbReference type="EMBL" id="PWW73665.1"/>
    </source>
</evidence>
<feature type="transmembrane region" description="Helical" evidence="9">
    <location>
        <begin position="95"/>
        <end position="118"/>
    </location>
</feature>
<dbReference type="Pfam" id="PF25539">
    <property type="entry name" value="Bestrophin_2"/>
    <property type="match status" value="2"/>
</dbReference>
<feature type="transmembrane region" description="Helical" evidence="9">
    <location>
        <begin position="343"/>
        <end position="364"/>
    </location>
</feature>
<dbReference type="GO" id="GO:0005886">
    <property type="term" value="C:plasma membrane"/>
    <property type="evidence" value="ECO:0007669"/>
    <property type="project" value="UniProtKB-SubCell"/>
</dbReference>
<sequence>MSNQLNGHGSSVGGRLGDHQNGEPNGHYHNPSAATEKVAPSAPASPESSRPALPRVTTSVHSGEKRTGNLDDYFSGPLDPTKHSKFPYFMRLHGSILPSLVAPILFVAAWATVITFINERVHRLAVDSLLLTVLGFVVGLSLSFRSSTAYERYAEGRKFWAQMTLHSRNLARIIWIHMSEREGGQGMDDVLGKLSAINLILGFCQAVKHKLRHEIEVDYADLGPIIGRLDTFAKRARPCDRSATDHNLGLSDRSRFRTWGSHLGLSFCESNPQKPIKVARRQGRYHGNLPLEIMSNLSAYFEQCIKSNTLSGPCWQSQISSSITLMMDAYGGCERVLSTPLPLAYNIAISQITWLYVLVLPFQLCEKLKWAAIPGTIVAAYIILGIAAIGREIENPFGTDVNDLDLDRYCKSLQIDLYVLTSSPPPEAQAQLNSPANAPLWPYSEHSYDSWKARSMDQIRRALVERVELQNVNIAHLEDSSKRVEGYRGDV</sequence>
<evidence type="ECO:0000313" key="11">
    <source>
        <dbReference type="Proteomes" id="UP000246991"/>
    </source>
</evidence>
<keyword evidence="4 9" id="KW-0812">Transmembrane</keyword>
<dbReference type="GO" id="GO:0005254">
    <property type="term" value="F:chloride channel activity"/>
    <property type="evidence" value="ECO:0007669"/>
    <property type="project" value="InterPro"/>
</dbReference>
<dbReference type="EMBL" id="PYWC01000076">
    <property type="protein sequence ID" value="PWW73665.1"/>
    <property type="molecule type" value="Genomic_DNA"/>
</dbReference>
<evidence type="ECO:0000256" key="9">
    <source>
        <dbReference type="SAM" id="Phobius"/>
    </source>
</evidence>
<comment type="caution">
    <text evidence="10">The sequence shown here is derived from an EMBL/GenBank/DDBJ whole genome shotgun (WGS) entry which is preliminary data.</text>
</comment>